<organism evidence="1 2">
    <name type="scientific">Echinococcus multilocularis</name>
    <name type="common">Fox tapeworm</name>
    <dbReference type="NCBI Taxonomy" id="6211"/>
    <lineage>
        <taxon>Eukaryota</taxon>
        <taxon>Metazoa</taxon>
        <taxon>Spiralia</taxon>
        <taxon>Lophotrochozoa</taxon>
        <taxon>Platyhelminthes</taxon>
        <taxon>Cestoda</taxon>
        <taxon>Eucestoda</taxon>
        <taxon>Cyclophyllidea</taxon>
        <taxon>Taeniidae</taxon>
        <taxon>Echinococcus</taxon>
    </lineage>
</organism>
<dbReference type="AlphaFoldDB" id="A0A068Y5R9"/>
<accession>A0A068Y5R9</accession>
<reference evidence="1" key="2">
    <citation type="submission" date="2015-11" db="EMBL/GenBank/DDBJ databases">
        <authorList>
            <person name="Zhang Y."/>
            <person name="Guo Z."/>
        </authorList>
    </citation>
    <scope>NUCLEOTIDE SEQUENCE</scope>
</reference>
<reference evidence="1" key="1">
    <citation type="journal article" date="2013" name="Nature">
        <title>The genomes of four tapeworm species reveal adaptations to parasitism.</title>
        <authorList>
            <person name="Tsai I.J."/>
            <person name="Zarowiecki M."/>
            <person name="Holroyd N."/>
            <person name="Garciarrubio A."/>
            <person name="Sanchez-Flores A."/>
            <person name="Brooks K.L."/>
            <person name="Tracey A."/>
            <person name="Bobes R.J."/>
            <person name="Fragoso G."/>
            <person name="Sciutto E."/>
            <person name="Aslett M."/>
            <person name="Beasley H."/>
            <person name="Bennett H.M."/>
            <person name="Cai J."/>
            <person name="Camicia F."/>
            <person name="Clark R."/>
            <person name="Cucher M."/>
            <person name="De Silva N."/>
            <person name="Day T.A."/>
            <person name="Deplazes P."/>
            <person name="Estrada K."/>
            <person name="Fernandez C."/>
            <person name="Holland P.W."/>
            <person name="Hou J."/>
            <person name="Hu S."/>
            <person name="Huckvale T."/>
            <person name="Hung S.S."/>
            <person name="Kamenetzky L."/>
            <person name="Keane J.A."/>
            <person name="Kiss F."/>
            <person name="Koziol U."/>
            <person name="Lambert O."/>
            <person name="Liu K."/>
            <person name="Luo X."/>
            <person name="Luo Y."/>
            <person name="Macchiaroli N."/>
            <person name="Nichol S."/>
            <person name="Paps J."/>
            <person name="Parkinson J."/>
            <person name="Pouchkina-Stantcheva N."/>
            <person name="Riddiford N."/>
            <person name="Rosenzvit M."/>
            <person name="Salinas G."/>
            <person name="Wasmuth J.D."/>
            <person name="Zamanian M."/>
            <person name="Zheng Y."/>
            <person name="Cai X."/>
            <person name="Soberon X."/>
            <person name="Olson P.D."/>
            <person name="Laclette J.P."/>
            <person name="Brehm K."/>
            <person name="Berriman M."/>
            <person name="Garciarrubio A."/>
            <person name="Bobes R.J."/>
            <person name="Fragoso G."/>
            <person name="Sanchez-Flores A."/>
            <person name="Estrada K."/>
            <person name="Cevallos M.A."/>
            <person name="Morett E."/>
            <person name="Gonzalez V."/>
            <person name="Portillo T."/>
            <person name="Ochoa-Leyva A."/>
            <person name="Jose M.V."/>
            <person name="Sciutto E."/>
            <person name="Landa A."/>
            <person name="Jimenez L."/>
            <person name="Valdes V."/>
            <person name="Carrero J.C."/>
            <person name="Larralde C."/>
            <person name="Morales-Montor J."/>
            <person name="Limon-Lason J."/>
            <person name="Soberon X."/>
            <person name="Laclette J.P."/>
        </authorList>
    </citation>
    <scope>NUCLEOTIDE SEQUENCE [LARGE SCALE GENOMIC DNA]</scope>
</reference>
<protein>
    <submittedName>
        <fullName evidence="1">Uncharacterized protein</fullName>
    </submittedName>
</protein>
<gene>
    <name evidence="1" type="ORF">EmuJ_000474900</name>
</gene>
<keyword evidence="2" id="KW-1185">Reference proteome</keyword>
<dbReference type="EMBL" id="LN902843">
    <property type="protein sequence ID" value="CDS37500.1"/>
    <property type="molecule type" value="Genomic_DNA"/>
</dbReference>
<proteinExistence type="predicted"/>
<sequence length="58" mass="6837">MCFGIRRFIHILDTEKTVDCFLHQDESLQYLPITAGADPPIDLHRKKMFPTLSRELDY</sequence>
<evidence type="ECO:0000313" key="2">
    <source>
        <dbReference type="Proteomes" id="UP000017246"/>
    </source>
</evidence>
<evidence type="ECO:0000313" key="1">
    <source>
        <dbReference type="EMBL" id="CDS37500.1"/>
    </source>
</evidence>
<name>A0A068Y5R9_ECHMU</name>
<dbReference type="Proteomes" id="UP000017246">
    <property type="component" value="Unassembled WGS sequence"/>
</dbReference>